<dbReference type="SUPFAM" id="SSF48726">
    <property type="entry name" value="Immunoglobulin"/>
    <property type="match status" value="5"/>
</dbReference>
<feature type="domain" description="Ig-like" evidence="8">
    <location>
        <begin position="1153"/>
        <end position="1226"/>
    </location>
</feature>
<dbReference type="Gene3D" id="2.60.40.10">
    <property type="entry name" value="Immunoglobulins"/>
    <property type="match status" value="12"/>
</dbReference>
<keyword evidence="6" id="KW-0393">Immunoglobulin domain</keyword>
<dbReference type="InterPro" id="IPR013783">
    <property type="entry name" value="Ig-like_fold"/>
</dbReference>
<feature type="domain" description="Ig-like" evidence="8">
    <location>
        <begin position="912"/>
        <end position="1007"/>
    </location>
</feature>
<dbReference type="PANTHER" id="PTHR13817:SF16">
    <property type="entry name" value="MYOMESIN-1"/>
    <property type="match status" value="1"/>
</dbReference>
<evidence type="ECO:0000256" key="2">
    <source>
        <dbReference type="ARBA" id="ARBA00022433"/>
    </source>
</evidence>
<reference evidence="10" key="1">
    <citation type="submission" date="2021-01" db="EMBL/GenBank/DDBJ databases">
        <authorList>
            <person name="Zahm M."/>
            <person name="Roques C."/>
            <person name="Cabau C."/>
            <person name="Klopp C."/>
            <person name="Donnadieu C."/>
            <person name="Jouanno E."/>
            <person name="Lampietro C."/>
            <person name="Louis A."/>
            <person name="Herpin A."/>
            <person name="Echchiki A."/>
            <person name="Berthelot C."/>
            <person name="Parey E."/>
            <person name="Roest-Crollius H."/>
            <person name="Braasch I."/>
            <person name="Postlethwait J."/>
            <person name="Bobe J."/>
            <person name="Montfort J."/>
            <person name="Bouchez O."/>
            <person name="Begum T."/>
            <person name="Mejri S."/>
            <person name="Adams A."/>
            <person name="Chen W.-J."/>
            <person name="Guiguen Y."/>
        </authorList>
    </citation>
    <scope>NUCLEOTIDE SEQUENCE</scope>
    <source>
        <strain evidence="10">YG-15Mar2019-1</strain>
        <tissue evidence="10">Brain</tissue>
    </source>
</reference>
<feature type="domain" description="Ig-like" evidence="8">
    <location>
        <begin position="166"/>
        <end position="257"/>
    </location>
</feature>
<evidence type="ECO:0000256" key="3">
    <source>
        <dbReference type="ARBA" id="ARBA00022490"/>
    </source>
</evidence>
<evidence type="ECO:0008006" key="12">
    <source>
        <dbReference type="Google" id="ProtNLM"/>
    </source>
</evidence>
<comment type="caution">
    <text evidence="10">The sequence shown here is derived from an EMBL/GenBank/DDBJ whole genome shotgun (WGS) entry which is preliminary data.</text>
</comment>
<feature type="domain" description="Fibronectin type-III" evidence="9">
    <location>
        <begin position="518"/>
        <end position="613"/>
    </location>
</feature>
<feature type="domain" description="Fibronectin type-III" evidence="9">
    <location>
        <begin position="619"/>
        <end position="712"/>
    </location>
</feature>
<dbReference type="EMBL" id="JAFDVH010000024">
    <property type="protein sequence ID" value="KAG7455149.1"/>
    <property type="molecule type" value="Genomic_DNA"/>
</dbReference>
<dbReference type="InterPro" id="IPR050964">
    <property type="entry name" value="Striated_Muscle_Regulatory"/>
</dbReference>
<feature type="compositionally biased region" description="Polar residues" evidence="7">
    <location>
        <begin position="30"/>
        <end position="41"/>
    </location>
</feature>
<dbReference type="SMART" id="SM00408">
    <property type="entry name" value="IGc2"/>
    <property type="match status" value="5"/>
</dbReference>
<evidence type="ECO:0000256" key="5">
    <source>
        <dbReference type="ARBA" id="ARBA00023179"/>
    </source>
</evidence>
<keyword evidence="11" id="KW-1185">Reference proteome</keyword>
<feature type="domain" description="Ig-like" evidence="8">
    <location>
        <begin position="298"/>
        <end position="378"/>
    </location>
</feature>
<feature type="region of interest" description="Disordered" evidence="7">
    <location>
        <begin position="1"/>
        <end position="44"/>
    </location>
</feature>
<dbReference type="FunFam" id="2.60.40.10:FF:000197">
    <property type="entry name" value="Myomesin 1"/>
    <property type="match status" value="1"/>
</dbReference>
<feature type="domain" description="Fibronectin type-III" evidence="9">
    <location>
        <begin position="718"/>
        <end position="816"/>
    </location>
</feature>
<feature type="compositionally biased region" description="Polar residues" evidence="7">
    <location>
        <begin position="1"/>
        <end position="10"/>
    </location>
</feature>
<dbReference type="Pfam" id="PF07679">
    <property type="entry name" value="I-set"/>
    <property type="match status" value="4"/>
</dbReference>
<dbReference type="InterPro" id="IPR003598">
    <property type="entry name" value="Ig_sub2"/>
</dbReference>
<dbReference type="Pfam" id="PF00041">
    <property type="entry name" value="fn3"/>
    <property type="match status" value="5"/>
</dbReference>
<keyword evidence="4" id="KW-0677">Repeat</keyword>
<feature type="domain" description="Fibronectin type-III" evidence="9">
    <location>
        <begin position="392"/>
        <end position="487"/>
    </location>
</feature>
<dbReference type="FunFam" id="2.60.40.10:FF:000233">
    <property type="entry name" value="Myomesin 1"/>
    <property type="match status" value="1"/>
</dbReference>
<keyword evidence="5" id="KW-0514">Muscle protein</keyword>
<dbReference type="PANTHER" id="PTHR13817">
    <property type="entry name" value="TITIN"/>
    <property type="match status" value="1"/>
</dbReference>
<dbReference type="FunFam" id="2.60.40.10:FF:000179">
    <property type="entry name" value="Myomesin 2"/>
    <property type="match status" value="1"/>
</dbReference>
<dbReference type="PROSITE" id="PS50853">
    <property type="entry name" value="FN3"/>
    <property type="match status" value="5"/>
</dbReference>
<protein>
    <recommendedName>
        <fullName evidence="12">Myomesin 1</fullName>
    </recommendedName>
</protein>
<evidence type="ECO:0000313" key="11">
    <source>
        <dbReference type="Proteomes" id="UP001046870"/>
    </source>
</evidence>
<dbReference type="CDD" id="cd00063">
    <property type="entry name" value="FN3"/>
    <property type="match status" value="5"/>
</dbReference>
<accession>A0A9D3STV0</accession>
<dbReference type="PROSITE" id="PS50835">
    <property type="entry name" value="IG_LIKE"/>
    <property type="match status" value="5"/>
</dbReference>
<dbReference type="CDD" id="cd00096">
    <property type="entry name" value="Ig"/>
    <property type="match status" value="1"/>
</dbReference>
<dbReference type="FunFam" id="2.60.40.10:FF:000029">
    <property type="entry name" value="Myomesin 1"/>
    <property type="match status" value="1"/>
</dbReference>
<evidence type="ECO:0000259" key="8">
    <source>
        <dbReference type="PROSITE" id="PS50835"/>
    </source>
</evidence>
<dbReference type="Proteomes" id="UP001046870">
    <property type="component" value="Chromosome 24"/>
</dbReference>
<name>A0A9D3STV0_MEGAT</name>
<organism evidence="10 11">
    <name type="scientific">Megalops atlanticus</name>
    <name type="common">Tarpon</name>
    <name type="synonym">Clupea gigantea</name>
    <dbReference type="NCBI Taxonomy" id="7932"/>
    <lineage>
        <taxon>Eukaryota</taxon>
        <taxon>Metazoa</taxon>
        <taxon>Chordata</taxon>
        <taxon>Craniata</taxon>
        <taxon>Vertebrata</taxon>
        <taxon>Euteleostomi</taxon>
        <taxon>Actinopterygii</taxon>
        <taxon>Neopterygii</taxon>
        <taxon>Teleostei</taxon>
        <taxon>Elopiformes</taxon>
        <taxon>Megalopidae</taxon>
        <taxon>Megalops</taxon>
    </lineage>
</organism>
<feature type="domain" description="Ig-like" evidence="8">
    <location>
        <begin position="1366"/>
        <end position="1444"/>
    </location>
</feature>
<evidence type="ECO:0000256" key="1">
    <source>
        <dbReference type="ARBA" id="ARBA00004496"/>
    </source>
</evidence>
<dbReference type="FunFam" id="2.60.40.10:FF:000134">
    <property type="entry name" value="Myomesin 1"/>
    <property type="match status" value="1"/>
</dbReference>
<dbReference type="FunFam" id="2.60.40.10:FF:002172">
    <property type="entry name" value="Myomesin 1a (skelemin)"/>
    <property type="match status" value="2"/>
</dbReference>
<feature type="domain" description="Fibronectin type-III" evidence="9">
    <location>
        <begin position="823"/>
        <end position="922"/>
    </location>
</feature>
<evidence type="ECO:0000256" key="4">
    <source>
        <dbReference type="ARBA" id="ARBA00022737"/>
    </source>
</evidence>
<dbReference type="SUPFAM" id="SSF49265">
    <property type="entry name" value="Fibronectin type III"/>
    <property type="match status" value="3"/>
</dbReference>
<dbReference type="InterPro" id="IPR036116">
    <property type="entry name" value="FN3_sf"/>
</dbReference>
<dbReference type="OrthoDB" id="8776562at2759"/>
<dbReference type="FunFam" id="2.60.40.10:FF:000192">
    <property type="entry name" value="Myomesin 1"/>
    <property type="match status" value="1"/>
</dbReference>
<keyword evidence="2" id="KW-0787">Thick filament</keyword>
<comment type="subcellular location">
    <subcellularLocation>
        <location evidence="1">Cytoplasm</location>
    </subcellularLocation>
</comment>
<sequence>MSAASSVSQSLHRRSERRYRSTRVESSVSQTRQASFHSAQITRGMKASMHSQKGEEEVMLTPLPKTVRPICLAVDKETEIIGYVVPAFRTSHAFAREETQEESVGQIAMRSLFSRQAETVVVKRVEKKTREMTMRESADNITLKRKLLEREEFQRKMNADSLTHHPEFMVKPKSYTVWENQSVTLHCTVAGWPKPLVTWYKNNVVIDAKAHPEKYTVESNYNMHSLQIKSCTFEDTAEYTVSALNIKGGSTAVSTIVVKRFSEEELFRPARPHGFCAEYGVTFEAHIVDKFAVSFGREGETMSLGCTVIVYPTVKRYKPDVVWFRNDVQLNPSKWVSMNWSGDKATLTLTHLNKEDEGLYTMRVNTKSGYNSYSAYVFVRDAAVEVEGAPVAPLDVRCQDANKDYVVVTWRQPAVEGASPILGYFVDRCEVGTTQWVQCNDTPVKFARFPVTGLVEGRSYSFRVRAINKFGISWPSRASEPVAAMDPSVRLRGHPSAPWTGQIIVTEEEPAAGVVPGKPSDLAVTEATKSYVVLSWKPPGQRGHEGIMYYVEKCISGTDTWQRVNTEMPVRSPRFALFDLAEGKSYSFRVRCVNSAGVGEPSDPTGEITVGDKLDLPLAPSHVVAIRLTDTSMVVTWKVSQEVTQEVRYYIEYSVVGSNVWHPCNNKPVKGTRFVCHGLHAGETCVFRVKAVNSAGYSQSSQESESTLVKAAIAVPSPPRNVTLLERVKDYMVLGWDEPELSGGVEVSGYYLDYRTVKDGVAGQWHELNTKAVKERTYKAENLKENLLYQFQVRAINEAGVSECSVHSASIECKEYTITVPGLPHSLRVQEVRKDSLVLLWEPPVYQGRTKVNGFYVDIKEAAAPEGAWRGVKEKATSKTYIKVKGLKEGVSYVLRVYAQNLAGVGKAAELPTTVLAQTRPGTHEIIVDVDDDGVISLIFECSEMSAESQFVWSKNYVEAIDASRLKVETVGGKSRAIFTDPSVDDLGIYSCVVTHTDGVSSSYTLTEEGLKRLLEISHDHKFPIIPFKSELAVELLEKGRVRFWLQAEKITSNCEVEYVFNDNIITQDEKYTMNFDKTTGIIELFMDSLEVIDEGTFTFQLVDGKATGRSSLVLIGDEFRELQKKSEFERHEWFRKQGPHFVEYLTFEVTPTCNVLLKARVGNLSAETDITWYKDGLEVDDEEKLDFTDGVLTLNISKISRKDAGLYEVQLKDSRGKDKSQLDLTDEGFQKVMNEVFRVIANSATEMSVLSTEHGIVLHTSVVYYSEELRVGWLQKESKISQSDHLQFGVTEEQLWLKINAPTEKDKGKYAIDIFDGASGVKRIFDLSGQAWEEAYTEYQRLKAAAHAERNRARVIGGLPDVVTIQEGKSLNLTGNIWGDPVPEVSWMKNERTMESDDRYTLKFEAGKYASITITSVTPADSGKYSLVVKNKYGEETGNFTVSVYIPEGEEGAPEEEKK</sequence>
<dbReference type="InterPro" id="IPR013098">
    <property type="entry name" value="Ig_I-set"/>
</dbReference>
<dbReference type="PRINTS" id="PR00014">
    <property type="entry name" value="FNTYPEIII"/>
</dbReference>
<keyword evidence="3" id="KW-0963">Cytoplasm</keyword>
<dbReference type="FunFam" id="2.60.40.10:FF:000124">
    <property type="entry name" value="Myomesin 1"/>
    <property type="match status" value="1"/>
</dbReference>
<dbReference type="SMART" id="SM00060">
    <property type="entry name" value="FN3"/>
    <property type="match status" value="5"/>
</dbReference>
<evidence type="ECO:0000259" key="9">
    <source>
        <dbReference type="PROSITE" id="PS50853"/>
    </source>
</evidence>
<dbReference type="GO" id="GO:0005198">
    <property type="term" value="F:structural molecule activity"/>
    <property type="evidence" value="ECO:0007669"/>
    <property type="project" value="UniProtKB-ARBA"/>
</dbReference>
<dbReference type="InterPro" id="IPR003961">
    <property type="entry name" value="FN3_dom"/>
</dbReference>
<dbReference type="InterPro" id="IPR003599">
    <property type="entry name" value="Ig_sub"/>
</dbReference>
<gene>
    <name evidence="10" type="ORF">MATL_G00253510</name>
</gene>
<evidence type="ECO:0000256" key="6">
    <source>
        <dbReference type="ARBA" id="ARBA00023319"/>
    </source>
</evidence>
<dbReference type="SMART" id="SM00409">
    <property type="entry name" value="IG"/>
    <property type="match status" value="5"/>
</dbReference>
<dbReference type="GO" id="GO:0005737">
    <property type="term" value="C:cytoplasm"/>
    <property type="evidence" value="ECO:0007669"/>
    <property type="project" value="UniProtKB-SubCell"/>
</dbReference>
<evidence type="ECO:0000313" key="10">
    <source>
        <dbReference type="EMBL" id="KAG7455149.1"/>
    </source>
</evidence>
<dbReference type="GO" id="GO:0032982">
    <property type="term" value="C:myosin filament"/>
    <property type="evidence" value="ECO:0007669"/>
    <property type="project" value="UniProtKB-KW"/>
</dbReference>
<dbReference type="InterPro" id="IPR036179">
    <property type="entry name" value="Ig-like_dom_sf"/>
</dbReference>
<dbReference type="InterPro" id="IPR007110">
    <property type="entry name" value="Ig-like_dom"/>
</dbReference>
<dbReference type="FunFam" id="2.60.40.10:FF:000069">
    <property type="entry name" value="Alpha-protein kinase 3"/>
    <property type="match status" value="1"/>
</dbReference>
<proteinExistence type="predicted"/>
<evidence type="ECO:0000256" key="7">
    <source>
        <dbReference type="SAM" id="MobiDB-lite"/>
    </source>
</evidence>